<reference evidence="1" key="2">
    <citation type="journal article" date="2015" name="Fish Shellfish Immunol.">
        <title>Early steps in the European eel (Anguilla anguilla)-Vibrio vulnificus interaction in the gills: Role of the RtxA13 toxin.</title>
        <authorList>
            <person name="Callol A."/>
            <person name="Pajuelo D."/>
            <person name="Ebbesson L."/>
            <person name="Teles M."/>
            <person name="MacKenzie S."/>
            <person name="Amaro C."/>
        </authorList>
    </citation>
    <scope>NUCLEOTIDE SEQUENCE</scope>
</reference>
<organism evidence="1">
    <name type="scientific">Anguilla anguilla</name>
    <name type="common">European freshwater eel</name>
    <name type="synonym">Muraena anguilla</name>
    <dbReference type="NCBI Taxonomy" id="7936"/>
    <lineage>
        <taxon>Eukaryota</taxon>
        <taxon>Metazoa</taxon>
        <taxon>Chordata</taxon>
        <taxon>Craniata</taxon>
        <taxon>Vertebrata</taxon>
        <taxon>Euteleostomi</taxon>
        <taxon>Actinopterygii</taxon>
        <taxon>Neopterygii</taxon>
        <taxon>Teleostei</taxon>
        <taxon>Anguilliformes</taxon>
        <taxon>Anguillidae</taxon>
        <taxon>Anguilla</taxon>
    </lineage>
</organism>
<evidence type="ECO:0000313" key="1">
    <source>
        <dbReference type="EMBL" id="JAH66939.1"/>
    </source>
</evidence>
<protein>
    <submittedName>
        <fullName evidence="1">Uncharacterized protein</fullName>
    </submittedName>
</protein>
<name>A0A0E9UM66_ANGAN</name>
<proteinExistence type="predicted"/>
<reference evidence="1" key="1">
    <citation type="submission" date="2014-11" db="EMBL/GenBank/DDBJ databases">
        <authorList>
            <person name="Amaro Gonzalez C."/>
        </authorList>
    </citation>
    <scope>NUCLEOTIDE SEQUENCE</scope>
</reference>
<dbReference type="EMBL" id="GBXM01041638">
    <property type="protein sequence ID" value="JAH66939.1"/>
    <property type="molecule type" value="Transcribed_RNA"/>
</dbReference>
<sequence>MSRIYWSHLTWNKMQRHLYA</sequence>
<dbReference type="AlphaFoldDB" id="A0A0E9UM66"/>
<accession>A0A0E9UM66</accession>